<feature type="region of interest" description="Disordered" evidence="1">
    <location>
        <begin position="1"/>
        <end position="30"/>
    </location>
</feature>
<evidence type="ECO:0000313" key="2">
    <source>
        <dbReference type="EMBL" id="PKI32179.1"/>
    </source>
</evidence>
<accession>A0A2I0HKC5</accession>
<organism evidence="2 3">
    <name type="scientific">Punica granatum</name>
    <name type="common">Pomegranate</name>
    <dbReference type="NCBI Taxonomy" id="22663"/>
    <lineage>
        <taxon>Eukaryota</taxon>
        <taxon>Viridiplantae</taxon>
        <taxon>Streptophyta</taxon>
        <taxon>Embryophyta</taxon>
        <taxon>Tracheophyta</taxon>
        <taxon>Spermatophyta</taxon>
        <taxon>Magnoliopsida</taxon>
        <taxon>eudicotyledons</taxon>
        <taxon>Gunneridae</taxon>
        <taxon>Pentapetalae</taxon>
        <taxon>rosids</taxon>
        <taxon>malvids</taxon>
        <taxon>Myrtales</taxon>
        <taxon>Lythraceae</taxon>
        <taxon>Punica</taxon>
    </lineage>
</organism>
<dbReference type="AlphaFoldDB" id="A0A2I0HKC5"/>
<keyword evidence="3" id="KW-1185">Reference proteome</keyword>
<protein>
    <submittedName>
        <fullName evidence="2">Uncharacterized protein</fullName>
    </submittedName>
</protein>
<name>A0A2I0HKC5_PUNGR</name>
<reference evidence="2 3" key="1">
    <citation type="submission" date="2017-11" db="EMBL/GenBank/DDBJ databases">
        <title>De-novo sequencing of pomegranate (Punica granatum L.) genome.</title>
        <authorList>
            <person name="Akparov Z."/>
            <person name="Amiraslanov A."/>
            <person name="Hajiyeva S."/>
            <person name="Abbasov M."/>
            <person name="Kaur K."/>
            <person name="Hamwieh A."/>
            <person name="Solovyev V."/>
            <person name="Salamov A."/>
            <person name="Braich B."/>
            <person name="Kosarev P."/>
            <person name="Mahmoud A."/>
            <person name="Hajiyev E."/>
            <person name="Babayeva S."/>
            <person name="Izzatullayeva V."/>
            <person name="Mammadov A."/>
            <person name="Mammadov A."/>
            <person name="Sharifova S."/>
            <person name="Ojaghi J."/>
            <person name="Eynullazada K."/>
            <person name="Bayramov B."/>
            <person name="Abdulazimova A."/>
            <person name="Shahmuradov I."/>
        </authorList>
    </citation>
    <scope>NUCLEOTIDE SEQUENCE [LARGE SCALE GENOMIC DNA]</scope>
    <source>
        <strain evidence="3">cv. AG2017</strain>
        <tissue evidence="2">Leaf</tissue>
    </source>
</reference>
<proteinExistence type="predicted"/>
<gene>
    <name evidence="2" type="ORF">CRG98_047437</name>
</gene>
<comment type="caution">
    <text evidence="2">The sequence shown here is derived from an EMBL/GenBank/DDBJ whole genome shotgun (WGS) entry which is preliminary data.</text>
</comment>
<sequence length="131" mass="13838">MTVGTGAQGKKRRSTAARESRSFAGGRRTGGEMARVNVRTLVEEGEEGVGRLFETAKRVKVIPVEGNGAVDSYVRTNASRQKDAKVATDIVRLANCGGMGFISVLPRPRPPSLQLFSAGPPSDAVGAYGNF</sequence>
<dbReference type="Proteomes" id="UP000233551">
    <property type="component" value="Unassembled WGS sequence"/>
</dbReference>
<evidence type="ECO:0000313" key="3">
    <source>
        <dbReference type="Proteomes" id="UP000233551"/>
    </source>
</evidence>
<evidence type="ECO:0000256" key="1">
    <source>
        <dbReference type="SAM" id="MobiDB-lite"/>
    </source>
</evidence>
<dbReference type="EMBL" id="PGOL01007974">
    <property type="protein sequence ID" value="PKI32179.1"/>
    <property type="molecule type" value="Genomic_DNA"/>
</dbReference>